<accession>A0A5C3N4U0</accession>
<proteinExistence type="predicted"/>
<gene>
    <name evidence="1" type="ORF">OE88DRAFT_1402673</name>
</gene>
<keyword evidence="2" id="KW-1185">Reference proteome</keyword>
<name>A0A5C3N4U0_9AGAM</name>
<reference evidence="1 2" key="1">
    <citation type="journal article" date="2019" name="Nat. Ecol. Evol.">
        <title>Megaphylogeny resolves global patterns of mushroom evolution.</title>
        <authorList>
            <person name="Varga T."/>
            <person name="Krizsan K."/>
            <person name="Foldi C."/>
            <person name="Dima B."/>
            <person name="Sanchez-Garcia M."/>
            <person name="Sanchez-Ramirez S."/>
            <person name="Szollosi G.J."/>
            <person name="Szarkandi J.G."/>
            <person name="Papp V."/>
            <person name="Albert L."/>
            <person name="Andreopoulos W."/>
            <person name="Angelini C."/>
            <person name="Antonin V."/>
            <person name="Barry K.W."/>
            <person name="Bougher N.L."/>
            <person name="Buchanan P."/>
            <person name="Buyck B."/>
            <person name="Bense V."/>
            <person name="Catcheside P."/>
            <person name="Chovatia M."/>
            <person name="Cooper J."/>
            <person name="Damon W."/>
            <person name="Desjardin D."/>
            <person name="Finy P."/>
            <person name="Geml J."/>
            <person name="Haridas S."/>
            <person name="Hughes K."/>
            <person name="Justo A."/>
            <person name="Karasinski D."/>
            <person name="Kautmanova I."/>
            <person name="Kiss B."/>
            <person name="Kocsube S."/>
            <person name="Kotiranta H."/>
            <person name="LaButti K.M."/>
            <person name="Lechner B.E."/>
            <person name="Liimatainen K."/>
            <person name="Lipzen A."/>
            <person name="Lukacs Z."/>
            <person name="Mihaltcheva S."/>
            <person name="Morgado L.N."/>
            <person name="Niskanen T."/>
            <person name="Noordeloos M.E."/>
            <person name="Ohm R.A."/>
            <person name="Ortiz-Santana B."/>
            <person name="Ovrebo C."/>
            <person name="Racz N."/>
            <person name="Riley R."/>
            <person name="Savchenko A."/>
            <person name="Shiryaev A."/>
            <person name="Soop K."/>
            <person name="Spirin V."/>
            <person name="Szebenyi C."/>
            <person name="Tomsovsky M."/>
            <person name="Tulloss R.E."/>
            <person name="Uehling J."/>
            <person name="Grigoriev I.V."/>
            <person name="Vagvolgyi C."/>
            <person name="Papp T."/>
            <person name="Martin F.M."/>
            <person name="Miettinen O."/>
            <person name="Hibbett D.S."/>
            <person name="Nagy L.G."/>
        </authorList>
    </citation>
    <scope>NUCLEOTIDE SEQUENCE [LARGE SCALE GENOMIC DNA]</scope>
    <source>
        <strain evidence="1 2">OMC1185</strain>
    </source>
</reference>
<evidence type="ECO:0000313" key="2">
    <source>
        <dbReference type="Proteomes" id="UP000305948"/>
    </source>
</evidence>
<protein>
    <submittedName>
        <fullName evidence="1">Uncharacterized protein</fullName>
    </submittedName>
</protein>
<dbReference type="Proteomes" id="UP000305948">
    <property type="component" value="Unassembled WGS sequence"/>
</dbReference>
<sequence length="114" mass="12878">MRGALHLRSLRGRSRLGPGPLRLVDRGRAPDALALALFRLFSRLATASRSCSLWQLVYGLPSGSGSHSLRTRVRLSVTLARRRCDYDGRRPRPAMLPEYSLKFIVLARGRWNVH</sequence>
<dbReference type="EMBL" id="ML213509">
    <property type="protein sequence ID" value="TFK52430.1"/>
    <property type="molecule type" value="Genomic_DNA"/>
</dbReference>
<dbReference type="AlphaFoldDB" id="A0A5C3N4U0"/>
<organism evidence="1 2">
    <name type="scientific">Heliocybe sulcata</name>
    <dbReference type="NCBI Taxonomy" id="5364"/>
    <lineage>
        <taxon>Eukaryota</taxon>
        <taxon>Fungi</taxon>
        <taxon>Dikarya</taxon>
        <taxon>Basidiomycota</taxon>
        <taxon>Agaricomycotina</taxon>
        <taxon>Agaricomycetes</taxon>
        <taxon>Gloeophyllales</taxon>
        <taxon>Gloeophyllaceae</taxon>
        <taxon>Heliocybe</taxon>
    </lineage>
</organism>
<evidence type="ECO:0000313" key="1">
    <source>
        <dbReference type="EMBL" id="TFK52430.1"/>
    </source>
</evidence>